<organism evidence="2 3">
    <name type="scientific">Symbiodinium microadriaticum</name>
    <name type="common">Dinoflagellate</name>
    <name type="synonym">Zooxanthella microadriatica</name>
    <dbReference type="NCBI Taxonomy" id="2951"/>
    <lineage>
        <taxon>Eukaryota</taxon>
        <taxon>Sar</taxon>
        <taxon>Alveolata</taxon>
        <taxon>Dinophyceae</taxon>
        <taxon>Suessiales</taxon>
        <taxon>Symbiodiniaceae</taxon>
        <taxon>Symbiodinium</taxon>
    </lineage>
</organism>
<feature type="compositionally biased region" description="Polar residues" evidence="1">
    <location>
        <begin position="1346"/>
        <end position="1355"/>
    </location>
</feature>
<protein>
    <recommendedName>
        <fullName evidence="4">RNase H type-1 domain-containing protein</fullName>
    </recommendedName>
</protein>
<dbReference type="EMBL" id="LSRX01000622">
    <property type="protein sequence ID" value="OLP92431.1"/>
    <property type="molecule type" value="Genomic_DNA"/>
</dbReference>
<feature type="region of interest" description="Disordered" evidence="1">
    <location>
        <begin position="931"/>
        <end position="982"/>
    </location>
</feature>
<comment type="caution">
    <text evidence="2">The sequence shown here is derived from an EMBL/GenBank/DDBJ whole genome shotgun (WGS) entry which is preliminary data.</text>
</comment>
<feature type="compositionally biased region" description="Low complexity" evidence="1">
    <location>
        <begin position="1322"/>
        <end position="1333"/>
    </location>
</feature>
<accession>A0A1Q9DB86</accession>
<keyword evidence="3" id="KW-1185">Reference proteome</keyword>
<evidence type="ECO:0008006" key="4">
    <source>
        <dbReference type="Google" id="ProtNLM"/>
    </source>
</evidence>
<feature type="region of interest" description="Disordered" evidence="1">
    <location>
        <begin position="1313"/>
        <end position="1369"/>
    </location>
</feature>
<evidence type="ECO:0000313" key="2">
    <source>
        <dbReference type="EMBL" id="OLP92431.1"/>
    </source>
</evidence>
<feature type="region of interest" description="Disordered" evidence="1">
    <location>
        <begin position="1"/>
        <end position="45"/>
    </location>
</feature>
<dbReference type="Gene3D" id="3.30.420.10">
    <property type="entry name" value="Ribonuclease H-like superfamily/Ribonuclease H"/>
    <property type="match status" value="1"/>
</dbReference>
<evidence type="ECO:0000313" key="3">
    <source>
        <dbReference type="Proteomes" id="UP000186817"/>
    </source>
</evidence>
<dbReference type="Proteomes" id="UP000186817">
    <property type="component" value="Unassembled WGS sequence"/>
</dbReference>
<dbReference type="OrthoDB" id="467999at2759"/>
<dbReference type="GO" id="GO:0003676">
    <property type="term" value="F:nucleic acid binding"/>
    <property type="evidence" value="ECO:0007669"/>
    <property type="project" value="InterPro"/>
</dbReference>
<sequence length="2048" mass="221738">MGGRREQQQPQQWRGYDAGDGGRSQSWSSQAPWRPRPKAAPQIPTYNSIVVKQHQQQRGEAYAPGDGHSDDLNHLQAAINTARKAEQKVIRIQKQQILAQEQWEIFAQSLKDGWIRERKRFMRDGERLSADLAAAMEGQQKARLAVHAVYAGQPVQCVTQAKEVVQEIEDAGWESMVGGWEQEQREGSQEVLRRALESAQALHTPTRPVHAPARALHPAPCGGVPPGSPDFGTREPPGLIASNDPYTFVGTPAGTPVGPHEVHGAMPAMEGTPPHPRPDIKAATMQQPAVNTGSCSLGAKLDAKRSQSQGHFQLPLYLQLLADPLMDFFLGHLLTSLGLGCKYGGFVIPMGKADCPEPSGVHEGYAAVICDLTRIGGSYFATVLPNNLSHEALVSFLAPLVPASDDPMRFFVGCRTKAWPVEALVTLRDGDAISAVRNLDSTVPRHRAESLHDRGMWGPMHQFFEPAYQQATCVLHRDQRFCVDISPSQGIDLFDQVVSLLSLDAASTAVCTFPIEDLEVQGTRCQRIVTVADVAAPTGGYREPVRQDFFVLCDLRPLGLKPRFVYAHLPRLHLPSLIADLGIALPAAFQVGVAGARVSDDVVRISCNCTLLFYAKEAEPDDLDDLVSIADLSPAPESPDSFSEENRRSEQTPIDAAVLLASQHMDTTIPEGHGWNLGVEGTHHHVDNGLSSAAHQAHVPPCTENSAAQGMPVPWTYAEYCEHMAGAWDATSSEQGASAPTLSQYKGRMLRLPTRVSLRLTKRPVQPSLRLSAIAAVANDRYGQLAQRFTLGYRQEPCFHAALCEHLGSDEHRLSAIRVHPEITDAFPKGHWTTSVVVATEQISSVPYPPARAPNTGVALVLDCRPLLLGIRWLLLHSAFIPVSEVVQPFQELCPHEYMVTVSGCSAVQRDNDMVFPIQSQVLVISFTEDLQSSDQTDGPPNVPPDDPHDTQGPDGDYDTIAPDSPGNEGLPEEEDSTDRAEASDEITLVDVTFLVLAPEYCPESVTMQIAVPQTVGEAIELLDLCRPSTGREMFPQLYPVHPQPDVRWGLAVAAPSWPTARVIVCLDLTLLDGRIFAAAAPPELDKHILLNMAGLSGAALVDVYLAELAAPVEYGAELLVANGDCISFVPANAPLELRCPLQTMLRSHLGWAEGPAFPQAASDDRFCAVSAGFYCDFLLLPERAAFYRADLASRFQVPINLLCLQPAAPRQEDVTVYGRHCRTVICVGSSHRRDDDQVGLLDCRPVLEGWTKVLTVDRWLDVGSLRQHFQLSAPAGHLVDFSGCCRHWNWLWLEPGQVVVVSYTLDDNQPFDARANHNAIPPETGEGPPDDGFGPGPSEHPHNDGSGQHHQSSAAARFPTRDSPDDVETSSIVSCQAYSGPAIDAYDLTMWLKWFLDHACFPGTIWITSALVTVLFGAAYIALHFRPRAADRLLVAWLCLSLLLQTGPTTAEAVQLGTPPGHTGIEIKHGGGRPLPTPCRCPRVTAVPLADAQDSLMIPGPYPNSTHQGPNSSHCISWCIDVSDSIIPDVDLSADIGPIQTLLEDSLCSGDCPAMFLAFTLVEALMEHFGPQAATVNGAPQCKSQEVQPVCTQLALNTLLPVQNNHLGCCWPLPLQCRPFYLPMVEPPFDQENPLHIAGLNLGFSLNEARVFLNADSSLVDVPTMIDWCLSSDMWQPSMLNAAIIGLRVSCKPGELFCYTDGSYTPGSSDKDPLCGWACVFIDPHAHRLSAAYGSCPYAVCPLDSPSAYLGECAGLLAAALISTVALQGHVVHFLSDCTSALAAASGTASYALGGLAQTCNSAFCLRRATGHLGDTHCYVPGHSNCFGNDLADALSKYGAKGLKPGCGITISDELAQFWLGTGGTCLPWLGLVIRRLAGDLSLPPLNTSCLGHDRWHGGLSPQQLLEPFLPPAILTDSPPADPSEYAFARLQLKLATFNTLSLHSREAGETHAGDQDTGLAFCPGRAQMLADQLHSHGVHAACLQETRCETGFLRLPQYADLYTGCSTGQVFTFLPYTSTVGVKDQTTPTGEARLGLNVPTCRWLHI</sequence>
<evidence type="ECO:0000256" key="1">
    <source>
        <dbReference type="SAM" id="MobiDB-lite"/>
    </source>
</evidence>
<dbReference type="InterPro" id="IPR012337">
    <property type="entry name" value="RNaseH-like_sf"/>
</dbReference>
<gene>
    <name evidence="2" type="ORF">AK812_SmicGene25761</name>
</gene>
<dbReference type="InterPro" id="IPR036397">
    <property type="entry name" value="RNaseH_sf"/>
</dbReference>
<dbReference type="SUPFAM" id="SSF53098">
    <property type="entry name" value="Ribonuclease H-like"/>
    <property type="match status" value="1"/>
</dbReference>
<reference evidence="2 3" key="1">
    <citation type="submission" date="2016-02" db="EMBL/GenBank/DDBJ databases">
        <title>Genome analysis of coral dinoflagellate symbionts highlights evolutionary adaptations to a symbiotic lifestyle.</title>
        <authorList>
            <person name="Aranda M."/>
            <person name="Li Y."/>
            <person name="Liew Y.J."/>
            <person name="Baumgarten S."/>
            <person name="Simakov O."/>
            <person name="Wilson M."/>
            <person name="Piel J."/>
            <person name="Ashoor H."/>
            <person name="Bougouffa S."/>
            <person name="Bajic V.B."/>
            <person name="Ryu T."/>
            <person name="Ravasi T."/>
            <person name="Bayer T."/>
            <person name="Micklem G."/>
            <person name="Kim H."/>
            <person name="Bhak J."/>
            <person name="Lajeunesse T.C."/>
            <person name="Voolstra C.R."/>
        </authorList>
    </citation>
    <scope>NUCLEOTIDE SEQUENCE [LARGE SCALE GENOMIC DNA]</scope>
    <source>
        <strain evidence="2 3">CCMP2467</strain>
    </source>
</reference>
<proteinExistence type="predicted"/>
<name>A0A1Q9DB86_SYMMI</name>